<evidence type="ECO:0000313" key="2">
    <source>
        <dbReference type="Proteomes" id="UP001221302"/>
    </source>
</evidence>
<reference evidence="1" key="1">
    <citation type="submission" date="2023-03" db="EMBL/GenBank/DDBJ databases">
        <title>Stygiobacter electus gen. nov., sp. nov., facultatively anaerobic thermotolerant bacterium of the class Ignavibacteria from a well of Yessentuki mineral water deposit.</title>
        <authorList>
            <person name="Podosokorskaya O.A."/>
            <person name="Elcheninov A.G."/>
            <person name="Petrova N.F."/>
            <person name="Zavarzina D.G."/>
            <person name="Kublanov I.V."/>
            <person name="Merkel A.Y."/>
        </authorList>
    </citation>
    <scope>NUCLEOTIDE SEQUENCE</scope>
    <source>
        <strain evidence="1">09-Me</strain>
    </source>
</reference>
<evidence type="ECO:0000313" key="1">
    <source>
        <dbReference type="EMBL" id="MDF1612230.1"/>
    </source>
</evidence>
<comment type="caution">
    <text evidence="1">The sequence shown here is derived from an EMBL/GenBank/DDBJ whole genome shotgun (WGS) entry which is preliminary data.</text>
</comment>
<keyword evidence="2" id="KW-1185">Reference proteome</keyword>
<dbReference type="EMBL" id="JARGDL010000011">
    <property type="protein sequence ID" value="MDF1612230.1"/>
    <property type="molecule type" value="Genomic_DNA"/>
</dbReference>
<name>A0AAE3P0X0_9BACT</name>
<accession>A0AAE3P0X0</accession>
<dbReference type="RefSeq" id="WP_321536000.1">
    <property type="nucleotide sequence ID" value="NZ_JARGDL010000011.1"/>
</dbReference>
<dbReference type="AlphaFoldDB" id="A0AAE3P0X0"/>
<protein>
    <submittedName>
        <fullName evidence="1">Uncharacterized protein</fullName>
    </submittedName>
</protein>
<organism evidence="1 2">
    <name type="scientific">Stygiobacter electus</name>
    <dbReference type="NCBI Taxonomy" id="3032292"/>
    <lineage>
        <taxon>Bacteria</taxon>
        <taxon>Pseudomonadati</taxon>
        <taxon>Ignavibacteriota</taxon>
        <taxon>Ignavibacteria</taxon>
        <taxon>Ignavibacteriales</taxon>
        <taxon>Melioribacteraceae</taxon>
        <taxon>Stygiobacter</taxon>
    </lineage>
</organism>
<gene>
    <name evidence="1" type="ORF">P0M35_08720</name>
</gene>
<dbReference type="Proteomes" id="UP001221302">
    <property type="component" value="Unassembled WGS sequence"/>
</dbReference>
<sequence length="68" mass="7782">MLQITLDTKESNKSQKDKKNKNWGLKIKVVKDSNTSEMILSFEEEISFRQGDGKKSSQTFENGLEQVS</sequence>
<proteinExistence type="predicted"/>